<feature type="transmembrane region" description="Helical" evidence="1">
    <location>
        <begin position="239"/>
        <end position="258"/>
    </location>
</feature>
<feature type="transmembrane region" description="Helical" evidence="1">
    <location>
        <begin position="196"/>
        <end position="219"/>
    </location>
</feature>
<comment type="caution">
    <text evidence="2">The sequence shown here is derived from an EMBL/GenBank/DDBJ whole genome shotgun (WGS) entry which is preliminary data.</text>
</comment>
<reference evidence="2 3" key="1">
    <citation type="journal article" date="2017" name="Int. J. Syst. Evol. Microbiol.">
        <title>Aquarickettsiella crustaci n. gen. n. sp. (Gammaproteobacteria: Legionellales: Coxiellaceae); a bacterial pathogen of the freshwater crustacean: Gammarus fossarum (Malacostraca: Amphipoda).</title>
        <authorList>
            <person name="Bojko J."/>
            <person name="Dunn A.M."/>
            <person name="Stebbing P.D."/>
            <person name="Van Aerle R."/>
            <person name="Bacela-Spychalska K."/>
            <person name="Bean T.P."/>
            <person name="Stentiford G.D."/>
        </authorList>
    </citation>
    <scope>NUCLEOTIDE SEQUENCE [LARGE SCALE GENOMIC DNA]</scope>
    <source>
        <strain evidence="2">RA15029</strain>
    </source>
</reference>
<dbReference type="AlphaFoldDB" id="A0A370CJD0"/>
<feature type="transmembrane region" description="Helical" evidence="1">
    <location>
        <begin position="325"/>
        <end position="345"/>
    </location>
</feature>
<dbReference type="EMBL" id="NMOS02000002">
    <property type="protein sequence ID" value="RDH40962.1"/>
    <property type="molecule type" value="Genomic_DNA"/>
</dbReference>
<evidence type="ECO:0000313" key="2">
    <source>
        <dbReference type="EMBL" id="RDH40962.1"/>
    </source>
</evidence>
<gene>
    <name evidence="2" type="ORF">CFE62_000960</name>
</gene>
<keyword evidence="1" id="KW-0472">Membrane</keyword>
<feature type="transmembrane region" description="Helical" evidence="1">
    <location>
        <begin position="141"/>
        <end position="159"/>
    </location>
</feature>
<proteinExistence type="predicted"/>
<keyword evidence="1" id="KW-1133">Transmembrane helix</keyword>
<dbReference type="Proteomes" id="UP000226429">
    <property type="component" value="Unassembled WGS sequence"/>
</dbReference>
<evidence type="ECO:0000313" key="3">
    <source>
        <dbReference type="Proteomes" id="UP000226429"/>
    </source>
</evidence>
<organism evidence="2 3">
    <name type="scientific">Candidatus Aquirickettsiella gammari</name>
    <dbReference type="NCBI Taxonomy" id="2016198"/>
    <lineage>
        <taxon>Bacteria</taxon>
        <taxon>Pseudomonadati</taxon>
        <taxon>Pseudomonadota</taxon>
        <taxon>Gammaproteobacteria</taxon>
        <taxon>Legionellales</taxon>
        <taxon>Coxiellaceae</taxon>
        <taxon>Candidatus Aquirickettsiella</taxon>
    </lineage>
</organism>
<protein>
    <submittedName>
        <fullName evidence="2">Sugar translocase</fullName>
    </submittedName>
</protein>
<feature type="transmembrane region" description="Helical" evidence="1">
    <location>
        <begin position="357"/>
        <end position="381"/>
    </location>
</feature>
<feature type="transmembrane region" description="Helical" evidence="1">
    <location>
        <begin position="20"/>
        <end position="41"/>
    </location>
</feature>
<reference evidence="2 3" key="2">
    <citation type="journal article" date="2018" name="J. Invertebr. Pathol.">
        <title>'Candidatus Aquirickettsiella gammari' (Gammaproteobacteria: Legionellales: Coxiellaceae): A bacterial pathogen of the freshwater crustacean Gammarus fossarum (Malacostraca: Amphipoda).</title>
        <authorList>
            <person name="Bojko J."/>
            <person name="Dunn A.M."/>
            <person name="Stebbing P.D."/>
            <person name="van Aerle R."/>
            <person name="Bacela-Spychalska K."/>
            <person name="Bean T.P."/>
            <person name="Urrutia A."/>
            <person name="Stentiford G.D."/>
        </authorList>
    </citation>
    <scope>NUCLEOTIDE SEQUENCE [LARGE SCALE GENOMIC DNA]</scope>
    <source>
        <strain evidence="2">RA15029</strain>
    </source>
</reference>
<feature type="transmembrane region" description="Helical" evidence="1">
    <location>
        <begin position="111"/>
        <end position="134"/>
    </location>
</feature>
<sequence>MTISQQEVIVQEQPKIKTLFLLKSIPFLLGIGSFFLAWLLFGRFDWYIPFTYRDGDFFLAADFIKRLIDGAWYFNTSRVGFPFGSNFLDYPASDAGNFAVLKILAVLTHNFALVVNLYIILGFSVIAIASYWVLQQLRLSKMLSAVGAILYAFTPFHFLRLDHLFLAWYFSVPLYTYFAFRIFLEKPLFLNKKYVQTVFLIVSLLMLSCFGVYYAFFATLSFIGSGIVGSLKWRSSQNMYSALIAVAVIAAGVGLNIVPNVNFWIKNGLNQKVPVRHPFEAELYGLKMTQMLLPHEKHRSHRLASILQQYEATPFLINENSTASLGAIGTMGLLALLIIFFISPFVNLQIDNRIQLFSFLTVFLFFFATIGGFSSIFTTFITPMIRAWNRISIFINFFSIAGFLILIEILLKKISNLKYFTGNLAVIALLLSVFGVLEQSLVKDKDASKIINKQYISDKHFVEKIEANVPGGAVYQLPYMPFPEVMPINNLASYALFRGYLHSSSLHWSYGCMSGRKGDLFFRSLANQSILNQIKAIKPLGFNGIYIDRRGYVDQGKAVETELRKILSVKPLISEDENLAFFPILNKKK</sequence>
<name>A0A370CJD0_9COXI</name>
<keyword evidence="1" id="KW-0812">Transmembrane</keyword>
<feature type="transmembrane region" description="Helical" evidence="1">
    <location>
        <begin position="417"/>
        <end position="437"/>
    </location>
</feature>
<accession>A0A370CJD0</accession>
<feature type="transmembrane region" description="Helical" evidence="1">
    <location>
        <begin position="165"/>
        <end position="184"/>
    </location>
</feature>
<evidence type="ECO:0000256" key="1">
    <source>
        <dbReference type="SAM" id="Phobius"/>
    </source>
</evidence>
<keyword evidence="3" id="KW-1185">Reference proteome</keyword>
<feature type="transmembrane region" description="Helical" evidence="1">
    <location>
        <begin position="393"/>
        <end position="411"/>
    </location>
</feature>